<feature type="region of interest" description="Disordered" evidence="8">
    <location>
        <begin position="794"/>
        <end position="816"/>
    </location>
</feature>
<dbReference type="InterPro" id="IPR035012">
    <property type="entry name" value="Tensin-like_SH2"/>
</dbReference>
<feature type="region of interest" description="Disordered" evidence="8">
    <location>
        <begin position="147"/>
        <end position="232"/>
    </location>
</feature>
<keyword evidence="7" id="KW-0175">Coiled coil</keyword>
<dbReference type="GO" id="GO:0004721">
    <property type="term" value="F:phosphoprotein phosphatase activity"/>
    <property type="evidence" value="ECO:0007669"/>
    <property type="project" value="UniProtKB-KW"/>
</dbReference>
<evidence type="ECO:0000256" key="8">
    <source>
        <dbReference type="SAM" id="MobiDB-lite"/>
    </source>
</evidence>
<reference evidence="10" key="1">
    <citation type="submission" date="2020-04" db="EMBL/GenBank/DDBJ databases">
        <authorList>
            <person name="Neveu A P."/>
        </authorList>
    </citation>
    <scope>NUCLEOTIDE SEQUENCE</scope>
    <source>
        <tissue evidence="10">Whole embryo</tissue>
    </source>
</reference>
<feature type="compositionally biased region" description="Basic and acidic residues" evidence="8">
    <location>
        <begin position="405"/>
        <end position="419"/>
    </location>
</feature>
<dbReference type="PANTHER" id="PTHR45734">
    <property type="entry name" value="TENSIN"/>
    <property type="match status" value="1"/>
</dbReference>
<dbReference type="PROSITE" id="PS50001">
    <property type="entry name" value="SH2"/>
    <property type="match status" value="1"/>
</dbReference>
<dbReference type="PANTHER" id="PTHR45734:SF10">
    <property type="entry name" value="BLISTERY, ISOFORM A"/>
    <property type="match status" value="1"/>
</dbReference>
<keyword evidence="5 6" id="KW-0727">SH2 domain</keyword>
<comment type="subcellular location">
    <subcellularLocation>
        <location evidence="1">Cell junction</location>
        <location evidence="1">Focal adhesion</location>
    </subcellularLocation>
</comment>
<dbReference type="InterPro" id="IPR036860">
    <property type="entry name" value="SH2_dom_sf"/>
</dbReference>
<evidence type="ECO:0000256" key="2">
    <source>
        <dbReference type="ARBA" id="ARBA00007881"/>
    </source>
</evidence>
<evidence type="ECO:0000256" key="6">
    <source>
        <dbReference type="PROSITE-ProRule" id="PRU00191"/>
    </source>
</evidence>
<feature type="region of interest" description="Disordered" evidence="8">
    <location>
        <begin position="1165"/>
        <end position="1195"/>
    </location>
</feature>
<protein>
    <submittedName>
        <fullName evidence="10">Tensin homolog</fullName>
    </submittedName>
</protein>
<feature type="compositionally biased region" description="Low complexity" evidence="8">
    <location>
        <begin position="1530"/>
        <end position="1543"/>
    </location>
</feature>
<dbReference type="SMART" id="SM00252">
    <property type="entry name" value="SH2"/>
    <property type="match status" value="1"/>
</dbReference>
<name>A0A6F9DW04_9ASCI</name>
<keyword evidence="4" id="KW-0904">Protein phosphatase</keyword>
<feature type="compositionally biased region" description="Low complexity" evidence="8">
    <location>
        <begin position="1601"/>
        <end position="1613"/>
    </location>
</feature>
<feature type="region of interest" description="Disordered" evidence="8">
    <location>
        <begin position="452"/>
        <end position="485"/>
    </location>
</feature>
<dbReference type="SUPFAM" id="SSF50729">
    <property type="entry name" value="PH domain-like"/>
    <property type="match status" value="1"/>
</dbReference>
<dbReference type="InterPro" id="IPR013625">
    <property type="entry name" value="PTB"/>
</dbReference>
<proteinExistence type="evidence at transcript level"/>
<dbReference type="CDD" id="cd09927">
    <property type="entry name" value="SH2_Tensin_like"/>
    <property type="match status" value="1"/>
</dbReference>
<feature type="region of interest" description="Disordered" evidence="8">
    <location>
        <begin position="703"/>
        <end position="736"/>
    </location>
</feature>
<feature type="coiled-coil region" evidence="7">
    <location>
        <begin position="910"/>
        <end position="937"/>
    </location>
</feature>
<evidence type="ECO:0000259" key="9">
    <source>
        <dbReference type="PROSITE" id="PS50001"/>
    </source>
</evidence>
<feature type="compositionally biased region" description="Basic and acidic residues" evidence="8">
    <location>
        <begin position="163"/>
        <end position="172"/>
    </location>
</feature>
<dbReference type="InterPro" id="IPR033929">
    <property type="entry name" value="Tensin_PTB"/>
</dbReference>
<dbReference type="Pfam" id="PF08416">
    <property type="entry name" value="PTB"/>
    <property type="match status" value="1"/>
</dbReference>
<dbReference type="Pfam" id="PF00017">
    <property type="entry name" value="SH2"/>
    <property type="match status" value="1"/>
</dbReference>
<evidence type="ECO:0000256" key="7">
    <source>
        <dbReference type="SAM" id="Coils"/>
    </source>
</evidence>
<feature type="compositionally biased region" description="Low complexity" evidence="8">
    <location>
        <begin position="1004"/>
        <end position="1035"/>
    </location>
</feature>
<feature type="region of interest" description="Disordered" evidence="8">
    <location>
        <begin position="1587"/>
        <end position="1613"/>
    </location>
</feature>
<dbReference type="InterPro" id="IPR011993">
    <property type="entry name" value="PH-like_dom_sf"/>
</dbReference>
<dbReference type="SMART" id="SM00462">
    <property type="entry name" value="PTB"/>
    <property type="match status" value="1"/>
</dbReference>
<feature type="compositionally biased region" description="Polar residues" evidence="8">
    <location>
        <begin position="1186"/>
        <end position="1195"/>
    </location>
</feature>
<evidence type="ECO:0000256" key="5">
    <source>
        <dbReference type="ARBA" id="ARBA00022999"/>
    </source>
</evidence>
<feature type="region of interest" description="Disordered" evidence="8">
    <location>
        <begin position="978"/>
        <end position="1055"/>
    </location>
</feature>
<sequence>MKNHRRASKSRPLSFPSAFDSLASVGPSSPIETTCCRCRRAKSVNTIFPPNQDRQASPKRSGHRGFPKFSWSVFKNKQSERTLRASSSQNLKTDSKPTSWTFMQWTGNMAERTLSQTTVGSDVNKTGDYILSSPKQAFVMSPISSLSASSSLNSLSPKSQSSTERRAADVSLRKFVLNRDIGTQTPPQTKKRYHVPRSPGPLDGSLYTQVKKSRRVGTDESDDSHEKTNLSRNYHSADELSAAATLPMQRAIDRKSSSGSNIQGYEMKDKNLRNPVDKTEIISKESDLLLPPVTSQAFESVDLLRDVTQTSLTVTTEVVMIKQHEEHLDTHDTVDGISDEGDDKFTDNELLTESEVTTVREVPPQTSFSVTEPTDVEVLNKPEIPIVLEVHTDLESNDAIEETEDQSKEEATAEEKDMENLQPTSENHLSQVDVDNVMALVNECLADTEAHSVTQPDGFQPKHDTGFSDVPDLGPTFSPQQPDYPTLETDVRFEEKGPEYALPVRDVVLTSIPARKAILVTSTVDDNNSNNARLLESGGYSTIDDLQTNETPRAGHKNSLDSGHSVGSAITTNLHVTMSNSDVDSGIDGSATVISTSSDVRLSPTLDRSTVASTTVTSSSYTDVMHDVSQVRVHEMPLSVESKSECVGTGDDFVEPNETSATQYPEPVIEYIPAPKEAEIQIIHIKNVFADQNNATVPMQEVDRPETAKAVQPETSTQVADDSGPMDDELEEEERRMQEEIENTRKKLLWLEEQRIKMKKKKEDAAKRHSFTISAPVVSEAAPQHVVSATLPRRPPAHVTPVFHPSKPSEDLDTEKISEKERQDIDDLLRSVQELDFTIPQLTNTPQKPPPLDMAATAMPPEHHPHFHETSPGFKVADPRVAERAVVFTPAYAHPMHQPQHIPTQQQQIKLQEEKQHEELQRRRREEERDIMRRQMEQEKLLLKRRERHFLEQEEKRKLEREKQDKFQIEFENKQKLVRGGSVQHPKEVPLASQLQQQKKKLTTSRSSPLSSVTSPSSRSSSVTSPSTPLSTVTSARPQETRPTAQDAKPELGPDLQSQLDELDRYIAQLTNVADMPVESSPVKTDVVRRRRRSFSIELERRIDPSVNLTAAELSSPISNALVPPRPPSRTRSSYDSVSRRLSHGFELAQVMRQNSIENEAQLPTGKEDDVFESPTPVAPQPSYPPKSSLTRPAQQQIIARPMSTPPPSQKKSSSAAIEEQLSPELFLAMSINPGGRPVENIHSYKEDLEPHLSPNVDIVDAPPATPGFPNVPGTPATPYVNTSPGQAHVPAGLAKTPLAALGLKPKEHPEPAFDEVPTTSEQHQDQVRSQLHGATKPQTNISPMTSSLHFANGISTNTSQVMTKDTLLMSSQNRLEDQARQRENVGLIQPGSGHGHISMDTVVTDGYPEQFKHVPQNGWANQAGYNAQMQGHENGQRSPWVYNGDNSSPIATTPNTRSPVVSSLGPSLTPPALGSGGVSPSGTRSLTGSNDSLLSDGSASGRHPHPAYQQQQRYGQSNPPLPPKDSSRHSGSSIRSTSTAGSGYLGGTSQTSPHSAGSPVSSTGHYPFAHPANKRESQLSAYDRQLPHGHHMSSDDGGLSSPTSGRTSSSSISDIEKLTHDMAHAGLNGNSPPKFIKDTTSYWYKPDITRDQALAMLRDRAAGSFVVRDSRCYPGAFGLALKVHEVPQAVIENAKPGTDMNNELVRHFLIEPSSRGVKLKGCANEPVFGSLSALIYQHSITPLALPCKLTIPSENMEVKSRPGSVRSSQEISNSAADLLRQGAACNVLYLGSADTESLTGPEAIERAMREVTQNVGQAVKTSVVHFKVSAQGITLTDNARKIFFRRHYPTSTLTHCGIDPSAREPHNRRWDATAHRGPHNARVFGFVAKKTGTAENSCHLFAEIDMDQPAPAIVNFINKILLSGSHS</sequence>
<dbReference type="CDD" id="cd01213">
    <property type="entry name" value="PTB_tensin"/>
    <property type="match status" value="1"/>
</dbReference>
<feature type="domain" description="SH2" evidence="9">
    <location>
        <begin position="1644"/>
        <end position="1754"/>
    </location>
</feature>
<feature type="region of interest" description="Disordered" evidence="8">
    <location>
        <begin position="391"/>
        <end position="429"/>
    </location>
</feature>
<accession>A0A6F9DW04</accession>
<evidence type="ECO:0000256" key="1">
    <source>
        <dbReference type="ARBA" id="ARBA00004246"/>
    </source>
</evidence>
<dbReference type="EMBL" id="LR791294">
    <property type="protein sequence ID" value="CAB3267156.1"/>
    <property type="molecule type" value="mRNA"/>
</dbReference>
<feature type="compositionally biased region" description="Low complexity" evidence="8">
    <location>
        <begin position="147"/>
        <end position="162"/>
    </location>
</feature>
<dbReference type="GO" id="GO:0005925">
    <property type="term" value="C:focal adhesion"/>
    <property type="evidence" value="ECO:0007669"/>
    <property type="project" value="UniProtKB-SubCell"/>
</dbReference>
<comment type="similarity">
    <text evidence="2">Belongs to the PTEN phosphatase protein family.</text>
</comment>
<feature type="compositionally biased region" description="Polar residues" evidence="8">
    <location>
        <begin position="1445"/>
        <end position="1467"/>
    </location>
</feature>
<gene>
    <name evidence="10" type="primary">Tns1-001</name>
</gene>
<feature type="compositionally biased region" description="Polar residues" evidence="8">
    <location>
        <begin position="1548"/>
        <end position="1565"/>
    </location>
</feature>
<feature type="compositionally biased region" description="Basic and acidic residues" evidence="8">
    <location>
        <begin position="807"/>
        <end position="816"/>
    </location>
</feature>
<evidence type="ECO:0000256" key="4">
    <source>
        <dbReference type="ARBA" id="ARBA00022912"/>
    </source>
</evidence>
<dbReference type="SUPFAM" id="SSF55550">
    <property type="entry name" value="SH2 domain"/>
    <property type="match status" value="1"/>
</dbReference>
<dbReference type="Gene3D" id="3.30.505.10">
    <property type="entry name" value="SH2 domain"/>
    <property type="match status" value="1"/>
</dbReference>
<feature type="region of interest" description="Disordered" evidence="8">
    <location>
        <begin position="1118"/>
        <end position="1138"/>
    </location>
</feature>
<evidence type="ECO:0000256" key="3">
    <source>
        <dbReference type="ARBA" id="ARBA00022801"/>
    </source>
</evidence>
<dbReference type="Gene3D" id="2.30.29.30">
    <property type="entry name" value="Pleckstrin-homology domain (PH domain)/Phosphotyrosine-binding domain (PTB)"/>
    <property type="match status" value="1"/>
</dbReference>
<feature type="region of interest" description="Disordered" evidence="8">
    <location>
        <begin position="1305"/>
        <end position="1341"/>
    </location>
</feature>
<feature type="compositionally biased region" description="Polar residues" evidence="8">
    <location>
        <begin position="1509"/>
        <end position="1519"/>
    </location>
</feature>
<feature type="region of interest" description="Disordered" evidence="8">
    <location>
        <begin position="47"/>
        <end position="68"/>
    </location>
</feature>
<feature type="compositionally biased region" description="Polar residues" evidence="8">
    <location>
        <begin position="1481"/>
        <end position="1499"/>
    </location>
</feature>
<dbReference type="InterPro" id="IPR006020">
    <property type="entry name" value="PTB/PI_dom"/>
</dbReference>
<organism evidence="10">
    <name type="scientific">Phallusia mammillata</name>
    <dbReference type="NCBI Taxonomy" id="59560"/>
    <lineage>
        <taxon>Eukaryota</taxon>
        <taxon>Metazoa</taxon>
        <taxon>Chordata</taxon>
        <taxon>Tunicata</taxon>
        <taxon>Ascidiacea</taxon>
        <taxon>Phlebobranchia</taxon>
        <taxon>Ascidiidae</taxon>
        <taxon>Phallusia</taxon>
    </lineage>
</organism>
<feature type="compositionally biased region" description="Acidic residues" evidence="8">
    <location>
        <begin position="395"/>
        <end position="404"/>
    </location>
</feature>
<dbReference type="InterPro" id="IPR000980">
    <property type="entry name" value="SH2"/>
</dbReference>
<feature type="region of interest" description="Disordered" evidence="8">
    <location>
        <begin position="1431"/>
        <end position="1572"/>
    </location>
</feature>
<dbReference type="InterPro" id="IPR051484">
    <property type="entry name" value="Tensin_PTEN_phosphatase"/>
</dbReference>
<evidence type="ECO:0000313" key="10">
    <source>
        <dbReference type="EMBL" id="CAB3267156.1"/>
    </source>
</evidence>
<keyword evidence="3" id="KW-0378">Hydrolase</keyword>